<dbReference type="EMBL" id="BARS01023719">
    <property type="protein sequence ID" value="GAG13606.1"/>
    <property type="molecule type" value="Genomic_DNA"/>
</dbReference>
<dbReference type="AlphaFoldDB" id="X0WLP2"/>
<evidence type="ECO:0000313" key="1">
    <source>
        <dbReference type="EMBL" id="GAG13606.1"/>
    </source>
</evidence>
<organism evidence="1">
    <name type="scientific">marine sediment metagenome</name>
    <dbReference type="NCBI Taxonomy" id="412755"/>
    <lineage>
        <taxon>unclassified sequences</taxon>
        <taxon>metagenomes</taxon>
        <taxon>ecological metagenomes</taxon>
    </lineage>
</organism>
<comment type="caution">
    <text evidence="1">The sequence shown here is derived from an EMBL/GenBank/DDBJ whole genome shotgun (WGS) entry which is preliminary data.</text>
</comment>
<feature type="non-terminal residue" evidence="1">
    <location>
        <position position="45"/>
    </location>
</feature>
<protein>
    <submittedName>
        <fullName evidence="1">Uncharacterized protein</fullName>
    </submittedName>
</protein>
<proteinExistence type="predicted"/>
<gene>
    <name evidence="1" type="ORF">S01H1_37751</name>
</gene>
<name>X0WLP2_9ZZZZ</name>
<sequence length="45" mass="5562">MSWTKNDISFKTLINKRQTDSNKQFYEEFGDYTINTYLYEIWTDI</sequence>
<accession>X0WLP2</accession>
<reference evidence="1" key="1">
    <citation type="journal article" date="2014" name="Front. Microbiol.">
        <title>High frequency of phylogenetically diverse reductive dehalogenase-homologous genes in deep subseafloor sedimentary metagenomes.</title>
        <authorList>
            <person name="Kawai M."/>
            <person name="Futagami T."/>
            <person name="Toyoda A."/>
            <person name="Takaki Y."/>
            <person name="Nishi S."/>
            <person name="Hori S."/>
            <person name="Arai W."/>
            <person name="Tsubouchi T."/>
            <person name="Morono Y."/>
            <person name="Uchiyama I."/>
            <person name="Ito T."/>
            <person name="Fujiyama A."/>
            <person name="Inagaki F."/>
            <person name="Takami H."/>
        </authorList>
    </citation>
    <scope>NUCLEOTIDE SEQUENCE</scope>
    <source>
        <strain evidence="1">Expedition CK06-06</strain>
    </source>
</reference>